<proteinExistence type="predicted"/>
<reference evidence="1" key="1">
    <citation type="submission" date="2022-09" db="EMBL/GenBank/DDBJ databases">
        <title>Aureispira anguillicida sp. nov., isolated from Leptocephalus of Japanese eel Anguilla japonica.</title>
        <authorList>
            <person name="Yuasa K."/>
            <person name="Mekata T."/>
            <person name="Ikunari K."/>
        </authorList>
    </citation>
    <scope>NUCLEOTIDE SEQUENCE</scope>
    <source>
        <strain evidence="1">EL160426</strain>
    </source>
</reference>
<gene>
    <name evidence="1" type="ORF">AsAng_0033320</name>
</gene>
<evidence type="ECO:0000313" key="2">
    <source>
        <dbReference type="Proteomes" id="UP001060919"/>
    </source>
</evidence>
<organism evidence="1 2">
    <name type="scientific">Aureispira anguillae</name>
    <dbReference type="NCBI Taxonomy" id="2864201"/>
    <lineage>
        <taxon>Bacteria</taxon>
        <taxon>Pseudomonadati</taxon>
        <taxon>Bacteroidota</taxon>
        <taxon>Saprospiria</taxon>
        <taxon>Saprospirales</taxon>
        <taxon>Saprospiraceae</taxon>
        <taxon>Aureispira</taxon>
    </lineage>
</organism>
<evidence type="ECO:0000313" key="1">
    <source>
        <dbReference type="EMBL" id="BDS12608.1"/>
    </source>
</evidence>
<keyword evidence="2" id="KW-1185">Reference proteome</keyword>
<sequence length="56" mass="6534">MAVDRCGRLIVSSLDILRLTTCIIYNSNAPYFYQKEAYLHTIFFILDSERCKLNSL</sequence>
<dbReference type="EMBL" id="AP026867">
    <property type="protein sequence ID" value="BDS12608.1"/>
    <property type="molecule type" value="Genomic_DNA"/>
</dbReference>
<dbReference type="Proteomes" id="UP001060919">
    <property type="component" value="Chromosome"/>
</dbReference>
<accession>A0A915YGE1</accession>
<dbReference type="AlphaFoldDB" id="A0A915YGE1"/>
<dbReference type="KEGG" id="aup:AsAng_0033320"/>
<protein>
    <submittedName>
        <fullName evidence="1">Uncharacterized protein</fullName>
    </submittedName>
</protein>
<name>A0A915YGE1_9BACT</name>